<proteinExistence type="predicted"/>
<name>A0A6N3A9M6_9FIRM</name>
<sequence>MLSKKECKRALENMHSQVDIETQWYSYDILKKLIDEHFKPKENTEEYKHFKLNSDSTLKNLTKVELIDYIKMLYHNWGVTDEQLKNCIDKAKELSDSNDELERTIHSLDYELSDVYNPKPYKFEELKPNMWVWDNVAKECLYVIKFFAAPFTGAKYFSYLGIYKNLEEIKKLDIKFEENRFFPVQCANLES</sequence>
<evidence type="ECO:0000313" key="2">
    <source>
        <dbReference type="EMBL" id="VYT89035.1"/>
    </source>
</evidence>
<protein>
    <submittedName>
        <fullName evidence="2">Uncharacterized protein</fullName>
    </submittedName>
</protein>
<accession>A0A6N3A9M6</accession>
<dbReference type="AlphaFoldDB" id="A0A6N3A9M6"/>
<reference evidence="2" key="1">
    <citation type="submission" date="2019-11" db="EMBL/GenBank/DDBJ databases">
        <authorList>
            <person name="Feng L."/>
        </authorList>
    </citation>
    <scope>NUCLEOTIDE SEQUENCE</scope>
    <source>
        <strain evidence="2">CramosumLFYP8</strain>
    </source>
</reference>
<gene>
    <name evidence="2" type="ORF">CRLFYP8_02438</name>
</gene>
<organism evidence="2">
    <name type="scientific">Thomasclavelia ramosa</name>
    <dbReference type="NCBI Taxonomy" id="1547"/>
    <lineage>
        <taxon>Bacteria</taxon>
        <taxon>Bacillati</taxon>
        <taxon>Bacillota</taxon>
        <taxon>Erysipelotrichia</taxon>
        <taxon>Erysipelotrichales</taxon>
        <taxon>Coprobacillaceae</taxon>
        <taxon>Thomasclavelia</taxon>
    </lineage>
</organism>
<dbReference type="RefSeq" id="WP_300847819.1">
    <property type="nucleotide sequence ID" value="NZ_CACRTL010000019.1"/>
</dbReference>
<evidence type="ECO:0000256" key="1">
    <source>
        <dbReference type="SAM" id="Coils"/>
    </source>
</evidence>
<feature type="coiled-coil region" evidence="1">
    <location>
        <begin position="84"/>
        <end position="111"/>
    </location>
</feature>
<keyword evidence="1" id="KW-0175">Coiled coil</keyword>
<dbReference type="EMBL" id="CACRTL010000019">
    <property type="protein sequence ID" value="VYT89035.1"/>
    <property type="molecule type" value="Genomic_DNA"/>
</dbReference>